<dbReference type="GeneID" id="14495421"/>
<organism evidence="3 4">
    <name type="scientific">Henningerozyma blattae (strain ATCC 34711 / CBS 6284 / DSM 70876 / NBRC 10599 / NRRL Y-10934 / UCD 77-7)</name>
    <name type="common">Yeast</name>
    <name type="synonym">Tetrapisispora blattae</name>
    <dbReference type="NCBI Taxonomy" id="1071380"/>
    <lineage>
        <taxon>Eukaryota</taxon>
        <taxon>Fungi</taxon>
        <taxon>Dikarya</taxon>
        <taxon>Ascomycota</taxon>
        <taxon>Saccharomycotina</taxon>
        <taxon>Saccharomycetes</taxon>
        <taxon>Saccharomycetales</taxon>
        <taxon>Saccharomycetaceae</taxon>
        <taxon>Henningerozyma</taxon>
    </lineage>
</organism>
<evidence type="ECO:0000313" key="3">
    <source>
        <dbReference type="EMBL" id="CCH60441.1"/>
    </source>
</evidence>
<dbReference type="GO" id="GO:0007130">
    <property type="term" value="P:synaptonemal complex assembly"/>
    <property type="evidence" value="ECO:0007669"/>
    <property type="project" value="InterPro"/>
</dbReference>
<dbReference type="HOGENOM" id="CLU_1310830_0_0_1"/>
<dbReference type="InterPro" id="IPR048323">
    <property type="entry name" value="Spo16_C"/>
</dbReference>
<dbReference type="InParanoid" id="I2H239"/>
<evidence type="ECO:0000313" key="4">
    <source>
        <dbReference type="Proteomes" id="UP000002866"/>
    </source>
</evidence>
<dbReference type="Pfam" id="PF19225">
    <property type="entry name" value="Spo16_N"/>
    <property type="match status" value="1"/>
</dbReference>
<dbReference type="EMBL" id="HE806318">
    <property type="protein sequence ID" value="CCH60441.1"/>
    <property type="molecule type" value="Genomic_DNA"/>
</dbReference>
<reference evidence="3 4" key="1">
    <citation type="journal article" date="2011" name="Proc. Natl. Acad. Sci. U.S.A.">
        <title>Evolutionary erosion of yeast sex chromosomes by mating-type switching accidents.</title>
        <authorList>
            <person name="Gordon J.L."/>
            <person name="Armisen D."/>
            <person name="Proux-Wera E."/>
            <person name="Oheigeartaigh S.S."/>
            <person name="Byrne K.P."/>
            <person name="Wolfe K.H."/>
        </authorList>
    </citation>
    <scope>NUCLEOTIDE SEQUENCE [LARGE SCALE GENOMIC DNA]</scope>
    <source>
        <strain evidence="4">ATCC 34711 / CBS 6284 / DSM 70876 / NBRC 10599 / NRRL Y-10934 / UCD 77-7</strain>
    </source>
</reference>
<feature type="domain" description="Spo16 protein N-terminal" evidence="1">
    <location>
        <begin position="15"/>
        <end position="145"/>
    </location>
</feature>
<protein>
    <submittedName>
        <fullName evidence="3">Uncharacterized protein</fullName>
    </submittedName>
</protein>
<proteinExistence type="predicted"/>
<keyword evidence="4" id="KW-1185">Reference proteome</keyword>
<dbReference type="GO" id="GO:0000217">
    <property type="term" value="F:DNA secondary structure binding"/>
    <property type="evidence" value="ECO:0007669"/>
    <property type="project" value="InterPro"/>
</dbReference>
<dbReference type="InterPro" id="IPR043637">
    <property type="entry name" value="Spo16_N"/>
</dbReference>
<evidence type="ECO:0000259" key="1">
    <source>
        <dbReference type="Pfam" id="PF19225"/>
    </source>
</evidence>
<dbReference type="RefSeq" id="XP_004179960.1">
    <property type="nucleotide sequence ID" value="XM_004179912.1"/>
</dbReference>
<evidence type="ECO:0000259" key="2">
    <source>
        <dbReference type="Pfam" id="PF21698"/>
    </source>
</evidence>
<sequence>MDIKSELIITEPRQNIYVFNIDNSKLLQDIDSLQSDQEKQENDVKANISELVFEVLTGLLINIESRLEMKYGRLPDTDNFVINLNLQELRFSYSVWDQFISLVTSELQFKHHVYITKHDNVMDRQIYLNTSSIFRNFRSHFNDNDKDGSFIEQEEETVDYEVPLKMILMDFMQTMQLSDEELSELLIRYHSLEELFNFVSEFKDDRPSGS</sequence>
<dbReference type="FunCoup" id="I2H239">
    <property type="interactions" value="35"/>
</dbReference>
<dbReference type="GO" id="GO:0010520">
    <property type="term" value="P:regulation of reciprocal meiotic recombination"/>
    <property type="evidence" value="ECO:0007669"/>
    <property type="project" value="InterPro"/>
</dbReference>
<feature type="domain" description="Spo16 protein C-terminal" evidence="2">
    <location>
        <begin position="157"/>
        <end position="199"/>
    </location>
</feature>
<name>I2H239_HENB6</name>
<dbReference type="KEGG" id="tbl:TBLA_0C06480"/>
<dbReference type="AlphaFoldDB" id="I2H239"/>
<accession>I2H239</accession>
<gene>
    <name evidence="3" type="primary">TBLA0C06480</name>
    <name evidence="3" type="ORF">TBLA_0C06480</name>
</gene>
<dbReference type="Pfam" id="PF21698">
    <property type="entry name" value="Spo16_C"/>
    <property type="match status" value="1"/>
</dbReference>
<dbReference type="Proteomes" id="UP000002866">
    <property type="component" value="Chromosome 3"/>
</dbReference>